<dbReference type="Proteomes" id="UP000192783">
    <property type="component" value="Unassembled WGS sequence"/>
</dbReference>
<keyword evidence="2" id="KW-1185">Reference proteome</keyword>
<reference evidence="1 2" key="1">
    <citation type="submission" date="2017-04" db="EMBL/GenBank/DDBJ databases">
        <authorList>
            <person name="Afonso C.L."/>
            <person name="Miller P.J."/>
            <person name="Scott M.A."/>
            <person name="Spackman E."/>
            <person name="Goraichik I."/>
            <person name="Dimitrov K.M."/>
            <person name="Suarez D.L."/>
            <person name="Swayne D.E."/>
        </authorList>
    </citation>
    <scope>NUCLEOTIDE SEQUENCE [LARGE SCALE GENOMIC DNA]</scope>
    <source>
        <strain evidence="1 2">DSM 13146</strain>
    </source>
</reference>
<dbReference type="EMBL" id="FWXF01000014">
    <property type="protein sequence ID" value="SMC25759.1"/>
    <property type="molecule type" value="Genomic_DNA"/>
</dbReference>
<sequence>MPGGGAGRRFTVFRLTSSDPREERMREGKGIVAQIIALDEGRKKVLARRAFRLWERRFGGVFDERTAIRDLPDPVLAALVETGEASHVAIQSVVLAVVTGQEKPNMDALAPNEKIGVIDRALFLLDRIRFECMRRLGWVEEDASGTIPILELIEHFDERFAHQQNQTPALADRHPRYPEFQKTFEADRSSFVRRLIPEAIEAFRARVERGRFF</sequence>
<gene>
    <name evidence="1" type="ORF">SAMN02746041_02424</name>
</gene>
<accession>A0A1W1XP56</accession>
<organism evidence="1 2">
    <name type="scientific">Desulfacinum hydrothermale DSM 13146</name>
    <dbReference type="NCBI Taxonomy" id="1121390"/>
    <lineage>
        <taxon>Bacteria</taxon>
        <taxon>Pseudomonadati</taxon>
        <taxon>Thermodesulfobacteriota</taxon>
        <taxon>Syntrophobacteria</taxon>
        <taxon>Syntrophobacterales</taxon>
        <taxon>Syntrophobacteraceae</taxon>
        <taxon>Desulfacinum</taxon>
    </lineage>
</organism>
<evidence type="ECO:0000313" key="1">
    <source>
        <dbReference type="EMBL" id="SMC25759.1"/>
    </source>
</evidence>
<name>A0A1W1XP56_9BACT</name>
<evidence type="ECO:0000313" key="2">
    <source>
        <dbReference type="Proteomes" id="UP000192783"/>
    </source>
</evidence>
<proteinExistence type="predicted"/>
<protein>
    <submittedName>
        <fullName evidence="1">Uncharacterized protein</fullName>
    </submittedName>
</protein>
<dbReference type="STRING" id="1121390.SAMN02746041_02424"/>
<dbReference type="AlphaFoldDB" id="A0A1W1XP56"/>